<comment type="caution">
    <text evidence="5">The sequence shown here is derived from an EMBL/GenBank/DDBJ whole genome shotgun (WGS) entry which is preliminary data.</text>
</comment>
<dbReference type="PROSITE" id="PS50850">
    <property type="entry name" value="MFS"/>
    <property type="match status" value="1"/>
</dbReference>
<feature type="transmembrane region" description="Helical" evidence="3">
    <location>
        <begin position="396"/>
        <end position="415"/>
    </location>
</feature>
<comment type="similarity">
    <text evidence="2">Belongs to the major facilitator superfamily. Monocarboxylate porter (TC 2.A.1.13) family.</text>
</comment>
<dbReference type="GO" id="GO:0022857">
    <property type="term" value="F:transmembrane transporter activity"/>
    <property type="evidence" value="ECO:0007669"/>
    <property type="project" value="InterPro"/>
</dbReference>
<evidence type="ECO:0000256" key="3">
    <source>
        <dbReference type="SAM" id="Phobius"/>
    </source>
</evidence>
<evidence type="ECO:0000256" key="2">
    <source>
        <dbReference type="ARBA" id="ARBA00006727"/>
    </source>
</evidence>
<feature type="transmembrane region" description="Helical" evidence="3">
    <location>
        <begin position="488"/>
        <end position="509"/>
    </location>
</feature>
<dbReference type="OrthoDB" id="6499973at2759"/>
<sequence length="563" mass="60929">MAQRKRQAANAGVKAALRFYFPTFAPARLFRRLCAGVYVLAADSWGKWKSSVDIVSATQCVWSRMASDNPGLRWIASVRDSFGEGMQRVSFRRDARVPRAVNMLANIKGADMGASIEKQDFDAVSVAASHASEPDTMCTSRSSHDSLGEDYPEGRWRAWSTVLGAWLILSCSVGMTSAFGVFQDYYTTTWLNDRSASAISWIGGVQIFLELILGPIGGKLFDLGYIRTANISGCLLFTISFFLLSLTKPHQYIQILLAQGVGMGAGIGILYIPAQAVVSHHFRSKRALAMGLVDSGASIGGIFLSILLNYLIHGNVGFVWGIRIAAFVSLSLFIIGNLLIHIPAMPPRPASPPPTTLTDSVYILTVMWGFVASLGMYFPAFYVQLFARRHGIAESLAFYSVAIMNGASVLGRVVPSYLADKWGKMEVFVACATFGGLVGFAMLGCATPAGLVLFVLVYGFFFGASVALYLPVIDALTPAGMDKGKRMGMAVVPVGVACLVGPPISGAILGSTYTWWKGVTFASLTDTIPCIFLVVALYIHRRNKNRSADKEKTDALECKREDV</sequence>
<feature type="transmembrane region" description="Helical" evidence="3">
    <location>
        <begin position="427"/>
        <end position="449"/>
    </location>
</feature>
<gene>
    <name evidence="5" type="ORF">EVG20_g1317</name>
</gene>
<evidence type="ECO:0000256" key="1">
    <source>
        <dbReference type="ARBA" id="ARBA00004141"/>
    </source>
</evidence>
<feature type="transmembrane region" description="Helical" evidence="3">
    <location>
        <begin position="515"/>
        <end position="539"/>
    </location>
</feature>
<proteinExistence type="inferred from homology"/>
<organism evidence="5 6">
    <name type="scientific">Dentipellis fragilis</name>
    <dbReference type="NCBI Taxonomy" id="205917"/>
    <lineage>
        <taxon>Eukaryota</taxon>
        <taxon>Fungi</taxon>
        <taxon>Dikarya</taxon>
        <taxon>Basidiomycota</taxon>
        <taxon>Agaricomycotina</taxon>
        <taxon>Agaricomycetes</taxon>
        <taxon>Russulales</taxon>
        <taxon>Hericiaceae</taxon>
        <taxon>Dentipellis</taxon>
    </lineage>
</organism>
<keyword evidence="3" id="KW-0812">Transmembrane</keyword>
<feature type="transmembrane region" description="Helical" evidence="3">
    <location>
        <begin position="252"/>
        <end position="272"/>
    </location>
</feature>
<keyword evidence="6" id="KW-1185">Reference proteome</keyword>
<feature type="transmembrane region" description="Helical" evidence="3">
    <location>
        <begin position="228"/>
        <end position="246"/>
    </location>
</feature>
<dbReference type="InterPro" id="IPR020846">
    <property type="entry name" value="MFS_dom"/>
</dbReference>
<dbReference type="Gene3D" id="1.20.1250.20">
    <property type="entry name" value="MFS general substrate transporter like domains"/>
    <property type="match status" value="2"/>
</dbReference>
<name>A0A4Y9ZCZ3_9AGAM</name>
<evidence type="ECO:0000259" key="4">
    <source>
        <dbReference type="PROSITE" id="PS50850"/>
    </source>
</evidence>
<dbReference type="InterPro" id="IPR050327">
    <property type="entry name" value="Proton-linked_MCT"/>
</dbReference>
<evidence type="ECO:0000313" key="6">
    <source>
        <dbReference type="Proteomes" id="UP000298327"/>
    </source>
</evidence>
<dbReference type="EMBL" id="SEOQ01000041">
    <property type="protein sequence ID" value="TFY71671.1"/>
    <property type="molecule type" value="Genomic_DNA"/>
</dbReference>
<dbReference type="GO" id="GO:0016020">
    <property type="term" value="C:membrane"/>
    <property type="evidence" value="ECO:0007669"/>
    <property type="project" value="UniProtKB-SubCell"/>
</dbReference>
<dbReference type="PANTHER" id="PTHR11360:SF234">
    <property type="entry name" value="MFS-TYPE TRANSPORTER DBAD-RELATED"/>
    <property type="match status" value="1"/>
</dbReference>
<dbReference type="Proteomes" id="UP000298327">
    <property type="component" value="Unassembled WGS sequence"/>
</dbReference>
<dbReference type="AlphaFoldDB" id="A0A4Y9ZCZ3"/>
<dbReference type="Pfam" id="PF07690">
    <property type="entry name" value="MFS_1"/>
    <property type="match status" value="1"/>
</dbReference>
<dbReference type="SUPFAM" id="SSF103473">
    <property type="entry name" value="MFS general substrate transporter"/>
    <property type="match status" value="1"/>
</dbReference>
<accession>A0A4Y9ZCZ3</accession>
<protein>
    <recommendedName>
        <fullName evidence="4">Major facilitator superfamily (MFS) profile domain-containing protein</fullName>
    </recommendedName>
</protein>
<comment type="subcellular location">
    <subcellularLocation>
        <location evidence="1">Membrane</location>
        <topology evidence="1">Multi-pass membrane protein</topology>
    </subcellularLocation>
</comment>
<dbReference type="InterPro" id="IPR036259">
    <property type="entry name" value="MFS_trans_sf"/>
</dbReference>
<dbReference type="PANTHER" id="PTHR11360">
    <property type="entry name" value="MONOCARBOXYLATE TRANSPORTER"/>
    <property type="match status" value="1"/>
</dbReference>
<feature type="domain" description="Major facilitator superfamily (MFS) profile" evidence="4">
    <location>
        <begin position="361"/>
        <end position="563"/>
    </location>
</feature>
<feature type="transmembrane region" description="Helical" evidence="3">
    <location>
        <begin position="163"/>
        <end position="186"/>
    </location>
</feature>
<reference evidence="5 6" key="1">
    <citation type="submission" date="2019-02" db="EMBL/GenBank/DDBJ databases">
        <title>Genome sequencing of the rare red list fungi Dentipellis fragilis.</title>
        <authorList>
            <person name="Buettner E."/>
            <person name="Kellner H."/>
        </authorList>
    </citation>
    <scope>NUCLEOTIDE SEQUENCE [LARGE SCALE GENOMIC DNA]</scope>
    <source>
        <strain evidence="5 6">DSM 105465</strain>
    </source>
</reference>
<keyword evidence="3" id="KW-0472">Membrane</keyword>
<dbReference type="InterPro" id="IPR011701">
    <property type="entry name" value="MFS"/>
</dbReference>
<feature type="transmembrane region" description="Helical" evidence="3">
    <location>
        <begin position="292"/>
        <end position="312"/>
    </location>
</feature>
<feature type="transmembrane region" description="Helical" evidence="3">
    <location>
        <begin position="361"/>
        <end position="384"/>
    </location>
</feature>
<feature type="transmembrane region" description="Helical" evidence="3">
    <location>
        <begin position="318"/>
        <end position="340"/>
    </location>
</feature>
<feature type="transmembrane region" description="Helical" evidence="3">
    <location>
        <begin position="455"/>
        <end position="476"/>
    </location>
</feature>
<keyword evidence="3" id="KW-1133">Transmembrane helix</keyword>
<evidence type="ECO:0000313" key="5">
    <source>
        <dbReference type="EMBL" id="TFY71671.1"/>
    </source>
</evidence>